<keyword evidence="1" id="KW-0677">Repeat</keyword>
<reference evidence="3" key="1">
    <citation type="submission" date="2018-05" db="EMBL/GenBank/DDBJ databases">
        <authorList>
            <person name="Lanie J.A."/>
            <person name="Ng W.-L."/>
            <person name="Kazmierczak K.M."/>
            <person name="Andrzejewski T.M."/>
            <person name="Davidsen T.M."/>
            <person name="Wayne K.J."/>
            <person name="Tettelin H."/>
            <person name="Glass J.I."/>
            <person name="Rusch D."/>
            <person name="Podicherti R."/>
            <person name="Tsui H.-C.T."/>
            <person name="Winkler M.E."/>
        </authorList>
    </citation>
    <scope>NUCLEOTIDE SEQUENCE</scope>
</reference>
<dbReference type="GO" id="GO:0010411">
    <property type="term" value="P:xyloglucan metabolic process"/>
    <property type="evidence" value="ECO:0007669"/>
    <property type="project" value="TreeGrafter"/>
</dbReference>
<dbReference type="SUPFAM" id="SSF110296">
    <property type="entry name" value="Oligoxyloglucan reducing end-specific cellobiohydrolase"/>
    <property type="match status" value="1"/>
</dbReference>
<sequence length="287" mass="31253">MQRHLNTLLLLGIFLLLFPTSNLSAQKLTSGILQDLEFRNIGPANMSGRIVDLAVLEKDTYTFYVAAATGGLWKTTNNGVTFKSIFENEGTHSIGDVVVHQAADSIVWVGTGERANRQSSSWGDGVYKSIDAGKTWVNMGLRDSHHIGRIVMHPGNPDMVYVAAMGHLWGPNGERGLYKTTDGGATWTRILYVDENTGVADVAMDPSDPNTLYAATYQRRRRPYGFHGGGPGSGLHKTTDGGITWTELTNGLPEGEKGRIGISVYRSDPNIVYISLEQGFQYNASTA</sequence>
<evidence type="ECO:0000313" key="3">
    <source>
        <dbReference type="EMBL" id="SVC66806.1"/>
    </source>
</evidence>
<dbReference type="PANTHER" id="PTHR43739">
    <property type="entry name" value="XYLOGLUCANASE (EUROFUNG)"/>
    <property type="match status" value="1"/>
</dbReference>
<gene>
    <name evidence="3" type="ORF">METZ01_LOCUS319660</name>
</gene>
<dbReference type="InterPro" id="IPR052025">
    <property type="entry name" value="Xyloglucanase_GH74"/>
</dbReference>
<protein>
    <recommendedName>
        <fullName evidence="2">Sortilin N-terminal domain-containing protein</fullName>
    </recommendedName>
</protein>
<dbReference type="InterPro" id="IPR031778">
    <property type="entry name" value="Sortilin_N"/>
</dbReference>
<feature type="domain" description="Sortilin N-terminal" evidence="2">
    <location>
        <begin position="126"/>
        <end position="251"/>
    </location>
</feature>
<dbReference type="AlphaFoldDB" id="A0A382P0H2"/>
<evidence type="ECO:0000259" key="2">
    <source>
        <dbReference type="Pfam" id="PF15902"/>
    </source>
</evidence>
<dbReference type="CDD" id="cd15482">
    <property type="entry name" value="Sialidase_non-viral"/>
    <property type="match status" value="1"/>
</dbReference>
<organism evidence="3">
    <name type="scientific">marine metagenome</name>
    <dbReference type="NCBI Taxonomy" id="408172"/>
    <lineage>
        <taxon>unclassified sequences</taxon>
        <taxon>metagenomes</taxon>
        <taxon>ecological metagenomes</taxon>
    </lineage>
</organism>
<dbReference type="Pfam" id="PF15902">
    <property type="entry name" value="Sortilin-Vps10"/>
    <property type="match status" value="1"/>
</dbReference>
<name>A0A382P0H2_9ZZZZ</name>
<accession>A0A382P0H2</accession>
<evidence type="ECO:0000256" key="1">
    <source>
        <dbReference type="ARBA" id="ARBA00022737"/>
    </source>
</evidence>
<dbReference type="Gene3D" id="2.130.10.10">
    <property type="entry name" value="YVTN repeat-like/Quinoprotein amine dehydrogenase"/>
    <property type="match status" value="2"/>
</dbReference>
<dbReference type="InterPro" id="IPR015943">
    <property type="entry name" value="WD40/YVTN_repeat-like_dom_sf"/>
</dbReference>
<dbReference type="PANTHER" id="PTHR43739:SF5">
    <property type="entry name" value="EXO-ALPHA-SIALIDASE"/>
    <property type="match status" value="1"/>
</dbReference>
<dbReference type="EMBL" id="UINC01103983">
    <property type="protein sequence ID" value="SVC66806.1"/>
    <property type="molecule type" value="Genomic_DNA"/>
</dbReference>
<feature type="non-terminal residue" evidence="3">
    <location>
        <position position="287"/>
    </location>
</feature>
<proteinExistence type="predicted"/>